<evidence type="ECO:0000313" key="2">
    <source>
        <dbReference type="Proteomes" id="UP001605036"/>
    </source>
</evidence>
<reference evidence="1 2" key="1">
    <citation type="submission" date="2024-09" db="EMBL/GenBank/DDBJ databases">
        <title>Chromosome-scale assembly of Riccia fluitans.</title>
        <authorList>
            <person name="Paukszto L."/>
            <person name="Sawicki J."/>
            <person name="Karawczyk K."/>
            <person name="Piernik-Szablinska J."/>
            <person name="Szczecinska M."/>
            <person name="Mazdziarz M."/>
        </authorList>
    </citation>
    <scope>NUCLEOTIDE SEQUENCE [LARGE SCALE GENOMIC DNA]</scope>
    <source>
        <strain evidence="1">Rf_01</strain>
        <tissue evidence="1">Aerial parts of the thallus</tissue>
    </source>
</reference>
<dbReference type="Proteomes" id="UP001605036">
    <property type="component" value="Unassembled WGS sequence"/>
</dbReference>
<dbReference type="AlphaFoldDB" id="A0ABD1Z816"/>
<organism evidence="1 2">
    <name type="scientific">Riccia fluitans</name>
    <dbReference type="NCBI Taxonomy" id="41844"/>
    <lineage>
        <taxon>Eukaryota</taxon>
        <taxon>Viridiplantae</taxon>
        <taxon>Streptophyta</taxon>
        <taxon>Embryophyta</taxon>
        <taxon>Marchantiophyta</taxon>
        <taxon>Marchantiopsida</taxon>
        <taxon>Marchantiidae</taxon>
        <taxon>Marchantiales</taxon>
        <taxon>Ricciaceae</taxon>
        <taxon>Riccia</taxon>
    </lineage>
</organism>
<evidence type="ECO:0000313" key="1">
    <source>
        <dbReference type="EMBL" id="KAL2643935.1"/>
    </source>
</evidence>
<protein>
    <submittedName>
        <fullName evidence="1">Uncharacterized protein</fullName>
    </submittedName>
</protein>
<comment type="caution">
    <text evidence="1">The sequence shown here is derived from an EMBL/GenBank/DDBJ whole genome shotgun (WGS) entry which is preliminary data.</text>
</comment>
<sequence length="145" mass="16491">MRIVLGKKDLCGVISGSEKQGAFLDKEDEDTIKHNNKKSKTLIHIILSVKQNIRPILELCDTAKEAWENIATRFDNVRKSKSGKSSAKLKNDLHSIKVEEGESLLEHLSKIDLIYAELSRDRVKYSDEDNVAMVLNSLNVLYFNF</sequence>
<dbReference type="Pfam" id="PF14223">
    <property type="entry name" value="Retrotran_gag_2"/>
    <property type="match status" value="1"/>
</dbReference>
<proteinExistence type="predicted"/>
<keyword evidence="2" id="KW-1185">Reference proteome</keyword>
<dbReference type="EMBL" id="JBHFFA010000002">
    <property type="protein sequence ID" value="KAL2643935.1"/>
    <property type="molecule type" value="Genomic_DNA"/>
</dbReference>
<accession>A0ABD1Z816</accession>
<gene>
    <name evidence="1" type="ORF">R1flu_011522</name>
</gene>
<name>A0ABD1Z816_9MARC</name>